<sequence length="49" mass="5348">MSAPGMSPGRSWSWCPTLGRDPRGCCTARPSSVTTGRRPGQRSTPSRKW</sequence>
<name>A0A8C3YJX4_9CETA</name>
<reference evidence="2" key="1">
    <citation type="submission" date="2025-08" db="UniProtKB">
        <authorList>
            <consortium name="Ensembl"/>
        </authorList>
    </citation>
    <scope>IDENTIFICATION</scope>
</reference>
<feature type="region of interest" description="Disordered" evidence="1">
    <location>
        <begin position="1"/>
        <end position="49"/>
    </location>
</feature>
<dbReference type="Proteomes" id="UP000694540">
    <property type="component" value="Unplaced"/>
</dbReference>
<evidence type="ECO:0000313" key="2">
    <source>
        <dbReference type="Ensembl" id="ENSCWAP00000017596.1"/>
    </source>
</evidence>
<gene>
    <name evidence="2" type="primary">CNP</name>
</gene>
<reference evidence="2" key="2">
    <citation type="submission" date="2025-09" db="UniProtKB">
        <authorList>
            <consortium name="Ensembl"/>
        </authorList>
    </citation>
    <scope>IDENTIFICATION</scope>
</reference>
<dbReference type="Ensembl" id="ENSCWAT00000019075.1">
    <property type="protein sequence ID" value="ENSCWAP00000017596.1"/>
    <property type="gene ID" value="ENSCWAG00000013494.1"/>
</dbReference>
<dbReference type="GeneTree" id="ENSGT00510000048410"/>
<evidence type="ECO:0000313" key="3">
    <source>
        <dbReference type="Proteomes" id="UP000694540"/>
    </source>
</evidence>
<proteinExistence type="predicted"/>
<accession>A0A8C3YJX4</accession>
<protein>
    <submittedName>
        <fullName evidence="2">2',3'-cyclic nucleotide 3' phosphodiesterase</fullName>
    </submittedName>
</protein>
<feature type="compositionally biased region" description="Polar residues" evidence="1">
    <location>
        <begin position="29"/>
        <end position="49"/>
    </location>
</feature>
<organism evidence="2 3">
    <name type="scientific">Catagonus wagneri</name>
    <name type="common">Chacoan peccary</name>
    <dbReference type="NCBI Taxonomy" id="51154"/>
    <lineage>
        <taxon>Eukaryota</taxon>
        <taxon>Metazoa</taxon>
        <taxon>Chordata</taxon>
        <taxon>Craniata</taxon>
        <taxon>Vertebrata</taxon>
        <taxon>Euteleostomi</taxon>
        <taxon>Mammalia</taxon>
        <taxon>Eutheria</taxon>
        <taxon>Laurasiatheria</taxon>
        <taxon>Artiodactyla</taxon>
        <taxon>Suina</taxon>
        <taxon>Tayassuidae</taxon>
        <taxon>Catagonus</taxon>
    </lineage>
</organism>
<dbReference type="AlphaFoldDB" id="A0A8C3YJX4"/>
<keyword evidence="3" id="KW-1185">Reference proteome</keyword>
<evidence type="ECO:0000256" key="1">
    <source>
        <dbReference type="SAM" id="MobiDB-lite"/>
    </source>
</evidence>